<name>A0ABX8ZH00_9SPHN</name>
<evidence type="ECO:0000256" key="1">
    <source>
        <dbReference type="SAM" id="Phobius"/>
    </source>
</evidence>
<dbReference type="RefSeq" id="WP_221423799.1">
    <property type="nucleotide sequence ID" value="NZ_CP081297.1"/>
</dbReference>
<evidence type="ECO:0000313" key="2">
    <source>
        <dbReference type="EMBL" id="QZD88268.1"/>
    </source>
</evidence>
<feature type="transmembrane region" description="Helical" evidence="1">
    <location>
        <begin position="7"/>
        <end position="28"/>
    </location>
</feature>
<keyword evidence="1" id="KW-0472">Membrane</keyword>
<sequence length="142" mass="15254">MKLLIEVGRFIVTALAVALAVPLSLVVFPLFSAGGFSTSAFFGIGAVTFVFSLAGGLVFGLPALWFARQNHWDQSKWKLAIYGGFIGLLAGLITNALFWQGNFELVMPSLFPFGMFGALGGIVAGLVWFLLHKNDRLIANDA</sequence>
<organism evidence="2 3">
    <name type="scientific">Qipengyuania psychrotolerans</name>
    <dbReference type="NCBI Taxonomy" id="2867238"/>
    <lineage>
        <taxon>Bacteria</taxon>
        <taxon>Pseudomonadati</taxon>
        <taxon>Pseudomonadota</taxon>
        <taxon>Alphaproteobacteria</taxon>
        <taxon>Sphingomonadales</taxon>
        <taxon>Erythrobacteraceae</taxon>
        <taxon>Qipengyuania</taxon>
    </lineage>
</organism>
<evidence type="ECO:0000313" key="3">
    <source>
        <dbReference type="Proteomes" id="UP000824280"/>
    </source>
</evidence>
<accession>A0ABX8ZH00</accession>
<dbReference type="EMBL" id="CP081297">
    <property type="protein sequence ID" value="QZD88268.1"/>
    <property type="molecule type" value="Genomic_DNA"/>
</dbReference>
<dbReference type="Proteomes" id="UP000824280">
    <property type="component" value="Chromosome"/>
</dbReference>
<keyword evidence="1" id="KW-0812">Transmembrane</keyword>
<gene>
    <name evidence="2" type="ORF">K3166_06280</name>
</gene>
<feature type="transmembrane region" description="Helical" evidence="1">
    <location>
        <begin position="40"/>
        <end position="67"/>
    </location>
</feature>
<feature type="transmembrane region" description="Helical" evidence="1">
    <location>
        <begin position="110"/>
        <end position="131"/>
    </location>
</feature>
<proteinExistence type="predicted"/>
<protein>
    <submittedName>
        <fullName evidence="2">Uncharacterized protein</fullName>
    </submittedName>
</protein>
<keyword evidence="3" id="KW-1185">Reference proteome</keyword>
<keyword evidence="1" id="KW-1133">Transmembrane helix</keyword>
<reference evidence="2 3" key="1">
    <citation type="submission" date="2021-08" db="EMBL/GenBank/DDBJ databases">
        <title>Comparative Genomics Analysis of the Genus Qipengyuania Reveals Extensive Genetic Diversity and Metabolic Versatility, Including the Description of Fifteen Novel Species.</title>
        <authorList>
            <person name="Liu Y."/>
        </authorList>
    </citation>
    <scope>NUCLEOTIDE SEQUENCE [LARGE SCALE GENOMIC DNA]</scope>
    <source>
        <strain evidence="2 3">1XM2-8</strain>
    </source>
</reference>
<feature type="transmembrane region" description="Helical" evidence="1">
    <location>
        <begin position="79"/>
        <end position="98"/>
    </location>
</feature>